<keyword evidence="2" id="KW-0732">Signal</keyword>
<feature type="compositionally biased region" description="Low complexity" evidence="1">
    <location>
        <begin position="51"/>
        <end position="60"/>
    </location>
</feature>
<feature type="region of interest" description="Disordered" evidence="1">
    <location>
        <begin position="28"/>
        <end position="60"/>
    </location>
</feature>
<dbReference type="NCBIfam" id="TIGR02301">
    <property type="entry name" value="TIGR02301 family protein"/>
    <property type="match status" value="1"/>
</dbReference>
<evidence type="ECO:0000256" key="1">
    <source>
        <dbReference type="SAM" id="MobiDB-lite"/>
    </source>
</evidence>
<dbReference type="Pfam" id="PF09539">
    <property type="entry name" value="DUF2385"/>
    <property type="match status" value="1"/>
</dbReference>
<feature type="chain" id="PRO_5016928475" evidence="2">
    <location>
        <begin position="30"/>
        <end position="159"/>
    </location>
</feature>
<gene>
    <name evidence="3" type="ORF">DYI37_01745</name>
</gene>
<feature type="compositionally biased region" description="Low complexity" evidence="1">
    <location>
        <begin position="28"/>
        <end position="39"/>
    </location>
</feature>
<organism evidence="3 4">
    <name type="scientific">Fulvimarina endophytica</name>
    <dbReference type="NCBI Taxonomy" id="2293836"/>
    <lineage>
        <taxon>Bacteria</taxon>
        <taxon>Pseudomonadati</taxon>
        <taxon>Pseudomonadota</taxon>
        <taxon>Alphaproteobacteria</taxon>
        <taxon>Hyphomicrobiales</taxon>
        <taxon>Aurantimonadaceae</taxon>
        <taxon>Fulvimarina</taxon>
    </lineage>
</organism>
<dbReference type="OrthoDB" id="8481666at2"/>
<name>A0A371XBD4_9HYPH</name>
<evidence type="ECO:0000313" key="3">
    <source>
        <dbReference type="EMBL" id="RFC66546.1"/>
    </source>
</evidence>
<dbReference type="Proteomes" id="UP000264310">
    <property type="component" value="Unassembled WGS sequence"/>
</dbReference>
<dbReference type="InterPro" id="IPR012645">
    <property type="entry name" value="CHP02301"/>
</dbReference>
<evidence type="ECO:0000313" key="4">
    <source>
        <dbReference type="Proteomes" id="UP000264310"/>
    </source>
</evidence>
<reference evidence="3 4" key="1">
    <citation type="submission" date="2018-08" db="EMBL/GenBank/DDBJ databases">
        <title>Fulvimarina sp. 85, whole genome shotgun sequence.</title>
        <authorList>
            <person name="Tuo L."/>
        </authorList>
    </citation>
    <scope>NUCLEOTIDE SEQUENCE [LARGE SCALE GENOMIC DNA]</scope>
    <source>
        <strain evidence="3 4">85</strain>
    </source>
</reference>
<accession>A0A371XBD4</accession>
<dbReference type="AlphaFoldDB" id="A0A371XBD4"/>
<protein>
    <submittedName>
        <fullName evidence="3">TIGR02301 family protein</fullName>
    </submittedName>
</protein>
<comment type="caution">
    <text evidence="3">The sequence shown here is derived from an EMBL/GenBank/DDBJ whole genome shotgun (WGS) entry which is preliminary data.</text>
</comment>
<proteinExistence type="predicted"/>
<evidence type="ECO:0000256" key="2">
    <source>
        <dbReference type="SAM" id="SignalP"/>
    </source>
</evidence>
<dbReference type="EMBL" id="QURL01000001">
    <property type="protein sequence ID" value="RFC66546.1"/>
    <property type="molecule type" value="Genomic_DNA"/>
</dbReference>
<feature type="signal peptide" evidence="2">
    <location>
        <begin position="1"/>
        <end position="29"/>
    </location>
</feature>
<sequence>MITLRRSSSLAVLCALLPLSFALPREAPAQEAAQQQQSGGKAGQAEDEASDAAAPAAASEGPFSNAINRLSTVMGSMHFLSTLCADPKSNVWRDEMSAFLKAQKPNETDRKRMIASFNSGYRAFESTYRHCTPAARIAHNRYREEGVALSRDMLTRYGN</sequence>
<keyword evidence="4" id="KW-1185">Reference proteome</keyword>